<gene>
    <name evidence="1" type="ORF">CYFA0S_03e00584g</name>
</gene>
<dbReference type="VEuPathDB" id="FungiDB:BON22_4594"/>
<name>A0A061AWU0_CYBFA</name>
<sequence length="599" mass="68753">MHWLTRLPNEILFQVLRNLDSWDINNMLAIPLFQRRFEGLFWLITDSKVPLHRHVQDRIHVDRWWDASKSIGCTFQSIIEIHSLSNFSDTMLNEIQKHFFSINIIILKHYHAAISSDQPFSINELGPRVRSLTFENLTSVSFRDTVVDPSRTKFPFVTLMTLDNVWITPTATKLQAPNLIDLEVHGRFFSVDRAIDYENTRLKRLMLHCIQDMDVWKDINCPSLESIEIDVASMVIFKNLKFENLQVMTIDSTNVELFAYADLPQVQFLVIFNSDAGLSIHDINAPRLRRLYLSTNTIEKMYDMNIASLQDGHFGQHAEELFLQNSDNIDTSILHSLQSAVIEHTSSILEHTPNLTALTVLRPFFMKDTYDLPKLTTLTIEPDCTSYIHLFPQSLFQSIKKICLKDMSMLIDLPYIHFHSPNLTNVTLEDHYMSRLHNAAIPNIETLEVHSFSDPQNVFVPNEVSVKGCVFPDVVEFKAENYTVNPSVRFSELEFIAPLMKYMSVVGLRIELLDVSRFEKLEKLVATGGVHRVVLGGGICLEALDLSENECLEDVKSGKLEKLKSLECTGTGYFAYHELDAPLLEKVVLDKEVKFIEIS</sequence>
<accession>A0A061AWU0</accession>
<protein>
    <submittedName>
        <fullName evidence="1">CYFA0S03e00584g1_1</fullName>
    </submittedName>
</protein>
<dbReference type="EMBL" id="LK052888">
    <property type="protein sequence ID" value="CDR39184.1"/>
    <property type="molecule type" value="Genomic_DNA"/>
</dbReference>
<evidence type="ECO:0000313" key="1">
    <source>
        <dbReference type="EMBL" id="CDR39184.1"/>
    </source>
</evidence>
<dbReference type="Gene3D" id="3.80.10.10">
    <property type="entry name" value="Ribonuclease Inhibitor"/>
    <property type="match status" value="1"/>
</dbReference>
<dbReference type="InterPro" id="IPR032675">
    <property type="entry name" value="LRR_dom_sf"/>
</dbReference>
<reference evidence="1" key="1">
    <citation type="journal article" date="2014" name="Genome Announc.">
        <title>Genome sequence of the yeast Cyberlindnera fabianii (Hansenula fabianii).</title>
        <authorList>
            <person name="Freel K.C."/>
            <person name="Sarilar V."/>
            <person name="Neuveglise C."/>
            <person name="Devillers H."/>
            <person name="Friedrich A."/>
            <person name="Schacherer J."/>
        </authorList>
    </citation>
    <scope>NUCLEOTIDE SEQUENCE</scope>
    <source>
        <strain evidence="1">YJS4271</strain>
    </source>
</reference>
<dbReference type="SUPFAM" id="SSF52058">
    <property type="entry name" value="L domain-like"/>
    <property type="match status" value="1"/>
</dbReference>
<proteinExistence type="predicted"/>
<dbReference type="AlphaFoldDB" id="A0A061AWU0"/>
<organism evidence="1">
    <name type="scientific">Cyberlindnera fabianii</name>
    <name type="common">Yeast</name>
    <name type="synonym">Hansenula fabianii</name>
    <dbReference type="NCBI Taxonomy" id="36022"/>
    <lineage>
        <taxon>Eukaryota</taxon>
        <taxon>Fungi</taxon>
        <taxon>Dikarya</taxon>
        <taxon>Ascomycota</taxon>
        <taxon>Saccharomycotina</taxon>
        <taxon>Saccharomycetes</taxon>
        <taxon>Phaffomycetales</taxon>
        <taxon>Phaffomycetaceae</taxon>
        <taxon>Cyberlindnera</taxon>
    </lineage>
</organism>
<dbReference type="PhylomeDB" id="A0A061AWU0"/>